<evidence type="ECO:0000313" key="2">
    <source>
        <dbReference type="Proteomes" id="UP000515734"/>
    </source>
</evidence>
<protein>
    <recommendedName>
        <fullName evidence="3">Tail terminator</fullName>
    </recommendedName>
</protein>
<organism evidence="1 2">
    <name type="scientific">Mycolicibacterium litorale</name>
    <dbReference type="NCBI Taxonomy" id="758802"/>
    <lineage>
        <taxon>Bacteria</taxon>
        <taxon>Bacillati</taxon>
        <taxon>Actinomycetota</taxon>
        <taxon>Actinomycetes</taxon>
        <taxon>Mycobacteriales</taxon>
        <taxon>Mycobacteriaceae</taxon>
        <taxon>Mycolicibacterium</taxon>
    </lineage>
</organism>
<reference evidence="1 2" key="1">
    <citation type="submission" date="2020-07" db="EMBL/GenBank/DDBJ databases">
        <title>Complete genome sequence of Mycolicibacterium litorale like strain isolated from cardiac implantable electronic device infection.</title>
        <authorList>
            <person name="Fukano H."/>
            <person name="Miyama H."/>
            <person name="Hoshino Y."/>
        </authorList>
    </citation>
    <scope>NUCLEOTIDE SEQUENCE [LARGE SCALE GENOMIC DNA]</scope>
    <source>
        <strain evidence="1 2">NIIDNTM18</strain>
    </source>
</reference>
<name>A0A6S6PB38_9MYCO</name>
<sequence>MPEVLLAPSARDLTRTYMIAELEARGFAGSSWTTTVPANRPTRFFTIEELNARDEFGVLAESQLLQIRIYDADQKRAATTARMIKALWKVMPANGEVQNVDIAGGPTYQVDPDVPNLTRYLITGWVTVMTSPE</sequence>
<accession>A0A6S6PB38</accession>
<gene>
    <name evidence="1" type="ORF">NIIDNTM18_42190</name>
</gene>
<evidence type="ECO:0000313" key="1">
    <source>
        <dbReference type="EMBL" id="BCI54941.1"/>
    </source>
</evidence>
<evidence type="ECO:0008006" key="3">
    <source>
        <dbReference type="Google" id="ProtNLM"/>
    </source>
</evidence>
<dbReference type="RefSeq" id="WP_185292728.1">
    <property type="nucleotide sequence ID" value="NZ_AP023287.1"/>
</dbReference>
<dbReference type="EMBL" id="AP023287">
    <property type="protein sequence ID" value="BCI54941.1"/>
    <property type="molecule type" value="Genomic_DNA"/>
</dbReference>
<proteinExistence type="predicted"/>
<dbReference type="Proteomes" id="UP000515734">
    <property type="component" value="Chromosome"/>
</dbReference>
<dbReference type="AlphaFoldDB" id="A0A6S6PB38"/>